<feature type="region of interest" description="Disordered" evidence="2">
    <location>
        <begin position="190"/>
        <end position="259"/>
    </location>
</feature>
<feature type="compositionally biased region" description="Acidic residues" evidence="2">
    <location>
        <begin position="190"/>
        <end position="232"/>
    </location>
</feature>
<evidence type="ECO:0000313" key="4">
    <source>
        <dbReference type="EMBL" id="MBP3954138.1"/>
    </source>
</evidence>
<dbReference type="InterPro" id="IPR050738">
    <property type="entry name" value="Sulfatase"/>
</dbReference>
<keyword evidence="5" id="KW-1185">Reference proteome</keyword>
<feature type="domain" description="Sulfatase N-terminal" evidence="3">
    <location>
        <begin position="269"/>
        <end position="368"/>
    </location>
</feature>
<sequence>MKVIFFALNGCPAGWLGAYGNDWVGTPHLDRLASEAVTFDRHMSDCPEPTAARRAWLGGEPNPPAPFPEKEGGAESTTVGTTPVLPLVLSPFLFRGGVGERSFSSLTKTILVRANHPDTDAPDWFYAGWDEVFDARPQADDDSPLDELLRAFPAILDRLANVPDFLLWIETDRLIPPWDVQQDVFEAYLEDEEDSGERDEEPTEDEQTDAGEETAEGETGEEDEPEIDDDPEPLNPDPRPPVREEEPVAPFADPPTGPFDRSDLDAWDWLRCTFAAVVTKLDAELGALFDHLRARELGQSATWIVTSDFGHPLGEHGQIGLHRPWLHEELVHLPLLMRLPQAEQAGRRVSGFTQPPDVFSTLQALFGIDPPASTNGLNLLPLARGEAESARAFVCTRLELGDATEIAIRTEDSALLVPTRAPEGDSSREPLLYEKPDDRWEVNDIRARNIDRADELEAKLREELQSEKSPRMNTENTD</sequence>
<dbReference type="PANTHER" id="PTHR42693">
    <property type="entry name" value="ARYLSULFATASE FAMILY MEMBER"/>
    <property type="match status" value="1"/>
</dbReference>
<dbReference type="Proteomes" id="UP000676565">
    <property type="component" value="Unassembled WGS sequence"/>
</dbReference>
<evidence type="ECO:0000256" key="1">
    <source>
        <dbReference type="ARBA" id="ARBA00008779"/>
    </source>
</evidence>
<comment type="similarity">
    <text evidence="1">Belongs to the sulfatase family.</text>
</comment>
<accession>A0ABS5BKA4</accession>
<organism evidence="4 5">
    <name type="scientific">Gemmata palustris</name>
    <dbReference type="NCBI Taxonomy" id="2822762"/>
    <lineage>
        <taxon>Bacteria</taxon>
        <taxon>Pseudomonadati</taxon>
        <taxon>Planctomycetota</taxon>
        <taxon>Planctomycetia</taxon>
        <taxon>Gemmatales</taxon>
        <taxon>Gemmataceae</taxon>
        <taxon>Gemmata</taxon>
    </lineage>
</organism>
<dbReference type="SUPFAM" id="SSF53649">
    <property type="entry name" value="Alkaline phosphatase-like"/>
    <property type="match status" value="1"/>
</dbReference>
<dbReference type="Pfam" id="PF00884">
    <property type="entry name" value="Sulfatase"/>
    <property type="match status" value="1"/>
</dbReference>
<name>A0ABS5BKA4_9BACT</name>
<dbReference type="Gene3D" id="3.40.720.10">
    <property type="entry name" value="Alkaline Phosphatase, subunit A"/>
    <property type="match status" value="2"/>
</dbReference>
<feature type="region of interest" description="Disordered" evidence="2">
    <location>
        <begin position="53"/>
        <end position="79"/>
    </location>
</feature>
<protein>
    <submittedName>
        <fullName evidence="4">Sulfatase-like hydrolase/transferase</fullName>
    </submittedName>
</protein>
<dbReference type="EMBL" id="JAGKQQ010000001">
    <property type="protein sequence ID" value="MBP3954138.1"/>
    <property type="molecule type" value="Genomic_DNA"/>
</dbReference>
<evidence type="ECO:0000313" key="5">
    <source>
        <dbReference type="Proteomes" id="UP000676565"/>
    </source>
</evidence>
<reference evidence="4 5" key="1">
    <citation type="submission" date="2021-04" db="EMBL/GenBank/DDBJ databases">
        <authorList>
            <person name="Ivanova A."/>
        </authorList>
    </citation>
    <scope>NUCLEOTIDE SEQUENCE [LARGE SCALE GENOMIC DNA]</scope>
    <source>
        <strain evidence="4 5">G18</strain>
    </source>
</reference>
<evidence type="ECO:0000259" key="3">
    <source>
        <dbReference type="Pfam" id="PF00884"/>
    </source>
</evidence>
<dbReference type="InterPro" id="IPR000917">
    <property type="entry name" value="Sulfatase_N"/>
</dbReference>
<gene>
    <name evidence="4" type="ORF">J8F10_02350</name>
</gene>
<dbReference type="RefSeq" id="WP_210652282.1">
    <property type="nucleotide sequence ID" value="NZ_JAGKQQ010000001.1"/>
</dbReference>
<evidence type="ECO:0000256" key="2">
    <source>
        <dbReference type="SAM" id="MobiDB-lite"/>
    </source>
</evidence>
<feature type="region of interest" description="Disordered" evidence="2">
    <location>
        <begin position="418"/>
        <end position="437"/>
    </location>
</feature>
<dbReference type="PANTHER" id="PTHR42693:SF33">
    <property type="entry name" value="ARYLSULFATASE"/>
    <property type="match status" value="1"/>
</dbReference>
<feature type="compositionally biased region" description="Basic and acidic residues" evidence="2">
    <location>
        <begin position="422"/>
        <end position="437"/>
    </location>
</feature>
<dbReference type="InterPro" id="IPR017850">
    <property type="entry name" value="Alkaline_phosphatase_core_sf"/>
</dbReference>
<comment type="caution">
    <text evidence="4">The sequence shown here is derived from an EMBL/GenBank/DDBJ whole genome shotgun (WGS) entry which is preliminary data.</text>
</comment>
<proteinExistence type="inferred from homology"/>